<accession>A0ABP9PA96</accession>
<proteinExistence type="predicted"/>
<comment type="caution">
    <text evidence="3">The sequence shown here is derived from an EMBL/GenBank/DDBJ whole genome shotgun (WGS) entry which is preliminary data.</text>
</comment>
<dbReference type="EMBL" id="BAABIA010000005">
    <property type="protein sequence ID" value="GAA5142478.1"/>
    <property type="molecule type" value="Genomic_DNA"/>
</dbReference>
<gene>
    <name evidence="3" type="ORF">GCM10023213_28490</name>
</gene>
<name>A0ABP9PA96_9BACT</name>
<evidence type="ECO:0000313" key="4">
    <source>
        <dbReference type="Proteomes" id="UP001499852"/>
    </source>
</evidence>
<evidence type="ECO:0000256" key="1">
    <source>
        <dbReference type="SAM" id="Coils"/>
    </source>
</evidence>
<reference evidence="4" key="1">
    <citation type="journal article" date="2019" name="Int. J. Syst. Evol. Microbiol.">
        <title>The Global Catalogue of Microorganisms (GCM) 10K type strain sequencing project: providing services to taxonomists for standard genome sequencing and annotation.</title>
        <authorList>
            <consortium name="The Broad Institute Genomics Platform"/>
            <consortium name="The Broad Institute Genome Sequencing Center for Infectious Disease"/>
            <person name="Wu L."/>
            <person name="Ma J."/>
        </authorList>
    </citation>
    <scope>NUCLEOTIDE SEQUENCE [LARGE SCALE GENOMIC DNA]</scope>
    <source>
        <strain evidence="4">JCM 18053</strain>
    </source>
</reference>
<evidence type="ECO:0008006" key="5">
    <source>
        <dbReference type="Google" id="ProtNLM"/>
    </source>
</evidence>
<organism evidence="3 4">
    <name type="scientific">Prosthecobacter algae</name>
    <dbReference type="NCBI Taxonomy" id="1144682"/>
    <lineage>
        <taxon>Bacteria</taxon>
        <taxon>Pseudomonadati</taxon>
        <taxon>Verrucomicrobiota</taxon>
        <taxon>Verrucomicrobiia</taxon>
        <taxon>Verrucomicrobiales</taxon>
        <taxon>Verrucomicrobiaceae</taxon>
        <taxon>Prosthecobacter</taxon>
    </lineage>
</organism>
<feature type="coiled-coil region" evidence="1">
    <location>
        <begin position="395"/>
        <end position="422"/>
    </location>
</feature>
<evidence type="ECO:0000313" key="3">
    <source>
        <dbReference type="EMBL" id="GAA5142478.1"/>
    </source>
</evidence>
<dbReference type="Proteomes" id="UP001499852">
    <property type="component" value="Unassembled WGS sequence"/>
</dbReference>
<keyword evidence="1" id="KW-0175">Coiled coil</keyword>
<protein>
    <recommendedName>
        <fullName evidence="5">Apolipoprotein A1/A4/E domain-containing protein</fullName>
    </recommendedName>
</protein>
<sequence>MLKGLAVAIGDEMQKAIGRLGAEIKDAVVNATKEGQGPLAEQSAQLLSSAITNELGKLKETIDGMGQRFTDNFSAVSSELSRQVESFGPTVSSLAQSVASTELTVSNAVNKLNAHETVMSSMSEASEKIRQAAESFTSMNSTLETSASRNKEAAEAQHAAANSNQEVATKFSVVGERLPEMRQTMEDAARVIGSIGAPIAELQVLLAKQPELQQQIEGQRAASEEERSTRLLSLSKDLAGTVGKAVEEFAKVGDIAQQLGKASSSLEEASNELAVFGQQVLQASQEQRSASEASRDAANASKQTTEMLKPLPGAFINASSELEMAGNSLRQGAESAAVTYERLIDLQSLWFKGAETGLTALRDRVKDIIASYGGAIEGQTQKLMNDWTNKVEECLKSYSAQVDELKGGLEELQEAISNFKRKS</sequence>
<evidence type="ECO:0000256" key="2">
    <source>
        <dbReference type="SAM" id="MobiDB-lite"/>
    </source>
</evidence>
<dbReference type="SUPFAM" id="SSF58104">
    <property type="entry name" value="Methyl-accepting chemotaxis protein (MCP) signaling domain"/>
    <property type="match status" value="1"/>
</dbReference>
<keyword evidence="4" id="KW-1185">Reference proteome</keyword>
<feature type="region of interest" description="Disordered" evidence="2">
    <location>
        <begin position="143"/>
        <end position="163"/>
    </location>
</feature>